<dbReference type="AlphaFoldDB" id="A0A8R1HQ57"/>
<dbReference type="EnsemblMetazoa" id="CJA04035.1">
    <property type="protein sequence ID" value="CJA04035.1"/>
    <property type="gene ID" value="WBGene00123239"/>
</dbReference>
<feature type="compositionally biased region" description="Basic and acidic residues" evidence="1">
    <location>
        <begin position="74"/>
        <end position="85"/>
    </location>
</feature>
<reference evidence="3" key="1">
    <citation type="submission" date="2010-08" db="EMBL/GenBank/DDBJ databases">
        <authorList>
            <consortium name="Caenorhabditis japonica Sequencing Consortium"/>
            <person name="Wilson R.K."/>
        </authorList>
    </citation>
    <scope>NUCLEOTIDE SEQUENCE [LARGE SCALE GENOMIC DNA]</scope>
    <source>
        <strain evidence="3">DF5081</strain>
    </source>
</reference>
<evidence type="ECO:0000313" key="3">
    <source>
        <dbReference type="Proteomes" id="UP000005237"/>
    </source>
</evidence>
<dbReference type="Proteomes" id="UP000005237">
    <property type="component" value="Unassembled WGS sequence"/>
</dbReference>
<feature type="region of interest" description="Disordered" evidence="1">
    <location>
        <begin position="66"/>
        <end position="85"/>
    </location>
</feature>
<feature type="region of interest" description="Disordered" evidence="1">
    <location>
        <begin position="14"/>
        <end position="34"/>
    </location>
</feature>
<organism evidence="2 3">
    <name type="scientific">Caenorhabditis japonica</name>
    <dbReference type="NCBI Taxonomy" id="281687"/>
    <lineage>
        <taxon>Eukaryota</taxon>
        <taxon>Metazoa</taxon>
        <taxon>Ecdysozoa</taxon>
        <taxon>Nematoda</taxon>
        <taxon>Chromadorea</taxon>
        <taxon>Rhabditida</taxon>
        <taxon>Rhabditina</taxon>
        <taxon>Rhabditomorpha</taxon>
        <taxon>Rhabditoidea</taxon>
        <taxon>Rhabditidae</taxon>
        <taxon>Peloderinae</taxon>
        <taxon>Caenorhabditis</taxon>
    </lineage>
</organism>
<proteinExistence type="predicted"/>
<evidence type="ECO:0000313" key="2">
    <source>
        <dbReference type="EnsemblMetazoa" id="CJA04035.1"/>
    </source>
</evidence>
<reference evidence="2" key="2">
    <citation type="submission" date="2022-06" db="UniProtKB">
        <authorList>
            <consortium name="EnsemblMetazoa"/>
        </authorList>
    </citation>
    <scope>IDENTIFICATION</scope>
    <source>
        <strain evidence="2">DF5081</strain>
    </source>
</reference>
<protein>
    <submittedName>
        <fullName evidence="2">Uncharacterized protein</fullName>
    </submittedName>
</protein>
<sequence>MTRTYWKHFCEENRQVQETDDAGGSDRDDYIGQDAEDIQPETEVIGRVRCGSVVLMDAVAWKEMQNDSPTDEFQNEHAVVDGSREESEDVTGYFIIEW</sequence>
<evidence type="ECO:0000256" key="1">
    <source>
        <dbReference type="SAM" id="MobiDB-lite"/>
    </source>
</evidence>
<accession>A0A8R1HQ57</accession>
<name>A0A8R1HQ57_CAEJA</name>
<keyword evidence="3" id="KW-1185">Reference proteome</keyword>